<dbReference type="InterPro" id="IPR050213">
    <property type="entry name" value="GST_superfamily"/>
</dbReference>
<dbReference type="InterPro" id="IPR010987">
    <property type="entry name" value="Glutathione-S-Trfase_C-like"/>
</dbReference>
<evidence type="ECO:0000256" key="4">
    <source>
        <dbReference type="ARBA" id="ARBA00038317"/>
    </source>
</evidence>
<keyword evidence="3" id="KW-0808">Transferase</keyword>
<comment type="subunit">
    <text evidence="1">Homodimer.</text>
</comment>
<dbReference type="InterPro" id="IPR036249">
    <property type="entry name" value="Thioredoxin-like_sf"/>
</dbReference>
<dbReference type="SFLD" id="SFLDS00019">
    <property type="entry name" value="Glutathione_Transferase_(cytos"/>
    <property type="match status" value="1"/>
</dbReference>
<comment type="similarity">
    <text evidence="4">Belongs to the GST superfamily. Sigma family.</text>
</comment>
<dbReference type="OrthoDB" id="414243at2759"/>
<reference evidence="8" key="2">
    <citation type="submission" date="2022-10" db="EMBL/GenBank/DDBJ databases">
        <authorList>
            <consortium name="ENA_rothamsted_submissions"/>
            <consortium name="culmorum"/>
            <person name="King R."/>
        </authorList>
    </citation>
    <scope>NUCLEOTIDE SEQUENCE</scope>
</reference>
<dbReference type="AlphaFoldDB" id="A0A9P0DKM9"/>
<feature type="domain" description="GST C-terminal" evidence="7">
    <location>
        <begin position="81"/>
        <end position="205"/>
    </location>
</feature>
<dbReference type="Gene3D" id="1.20.1050.10">
    <property type="match status" value="1"/>
</dbReference>
<keyword evidence="9" id="KW-1185">Reference proteome</keyword>
<dbReference type="InterPro" id="IPR040079">
    <property type="entry name" value="Glutathione_S-Trfase"/>
</dbReference>
<accession>A0A9P0DKM9</accession>
<dbReference type="PANTHER" id="PTHR11571:SF224">
    <property type="entry name" value="HEMATOPOIETIC PROSTAGLANDIN D SYNTHASE"/>
    <property type="match status" value="1"/>
</dbReference>
<dbReference type="Proteomes" id="UP001153737">
    <property type="component" value="Chromosome 4"/>
</dbReference>
<dbReference type="EC" id="2.5.1.18" evidence="2"/>
<dbReference type="SUPFAM" id="SSF52833">
    <property type="entry name" value="Thioredoxin-like"/>
    <property type="match status" value="1"/>
</dbReference>
<evidence type="ECO:0000256" key="2">
    <source>
        <dbReference type="ARBA" id="ARBA00012452"/>
    </source>
</evidence>
<dbReference type="FunFam" id="1.20.1050.10:FF:000030">
    <property type="entry name" value="Glutathione S-transferase S1"/>
    <property type="match status" value="1"/>
</dbReference>
<evidence type="ECO:0000259" key="6">
    <source>
        <dbReference type="PROSITE" id="PS50404"/>
    </source>
</evidence>
<evidence type="ECO:0000256" key="3">
    <source>
        <dbReference type="ARBA" id="ARBA00022679"/>
    </source>
</evidence>
<evidence type="ECO:0000256" key="1">
    <source>
        <dbReference type="ARBA" id="ARBA00011738"/>
    </source>
</evidence>
<protein>
    <recommendedName>
        <fullName evidence="2">glutathione transferase</fullName>
        <ecNumber evidence="2">2.5.1.18</ecNumber>
    </recommendedName>
</protein>
<dbReference type="InterPro" id="IPR036282">
    <property type="entry name" value="Glutathione-S-Trfase_C_sf"/>
</dbReference>
<reference evidence="8" key="1">
    <citation type="submission" date="2022-01" db="EMBL/GenBank/DDBJ databases">
        <authorList>
            <person name="King R."/>
        </authorList>
    </citation>
    <scope>NUCLEOTIDE SEQUENCE</scope>
</reference>
<dbReference type="PANTHER" id="PTHR11571">
    <property type="entry name" value="GLUTATHIONE S-TRANSFERASE"/>
    <property type="match status" value="1"/>
</dbReference>
<organism evidence="8 9">
    <name type="scientific">Phaedon cochleariae</name>
    <name type="common">Mustard beetle</name>
    <dbReference type="NCBI Taxonomy" id="80249"/>
    <lineage>
        <taxon>Eukaryota</taxon>
        <taxon>Metazoa</taxon>
        <taxon>Ecdysozoa</taxon>
        <taxon>Arthropoda</taxon>
        <taxon>Hexapoda</taxon>
        <taxon>Insecta</taxon>
        <taxon>Pterygota</taxon>
        <taxon>Neoptera</taxon>
        <taxon>Endopterygota</taxon>
        <taxon>Coleoptera</taxon>
        <taxon>Polyphaga</taxon>
        <taxon>Cucujiformia</taxon>
        <taxon>Chrysomeloidea</taxon>
        <taxon>Chrysomelidae</taxon>
        <taxon>Chrysomelinae</taxon>
        <taxon>Chrysomelini</taxon>
        <taxon>Phaedon</taxon>
    </lineage>
</organism>
<dbReference type="Pfam" id="PF14497">
    <property type="entry name" value="GST_C_3"/>
    <property type="match status" value="1"/>
</dbReference>
<evidence type="ECO:0000313" key="8">
    <source>
        <dbReference type="EMBL" id="CAH1163517.1"/>
    </source>
</evidence>
<dbReference type="GO" id="GO:0006749">
    <property type="term" value="P:glutathione metabolic process"/>
    <property type="evidence" value="ECO:0007669"/>
    <property type="project" value="TreeGrafter"/>
</dbReference>
<dbReference type="InterPro" id="IPR004045">
    <property type="entry name" value="Glutathione_S-Trfase_N"/>
</dbReference>
<feature type="domain" description="GST N-terminal" evidence="6">
    <location>
        <begin position="2"/>
        <end position="79"/>
    </location>
</feature>
<name>A0A9P0DKM9_PHACE</name>
<gene>
    <name evidence="8" type="ORF">PHAECO_LOCUS7778</name>
</gene>
<evidence type="ECO:0000313" key="9">
    <source>
        <dbReference type="Proteomes" id="UP001153737"/>
    </source>
</evidence>
<dbReference type="Gene3D" id="3.40.30.10">
    <property type="entry name" value="Glutaredoxin"/>
    <property type="match status" value="1"/>
</dbReference>
<dbReference type="PROSITE" id="PS50404">
    <property type="entry name" value="GST_NTER"/>
    <property type="match status" value="1"/>
</dbReference>
<dbReference type="PROSITE" id="PS50405">
    <property type="entry name" value="GST_CTER"/>
    <property type="match status" value="1"/>
</dbReference>
<evidence type="ECO:0000259" key="7">
    <source>
        <dbReference type="PROSITE" id="PS50405"/>
    </source>
</evidence>
<dbReference type="SUPFAM" id="SSF47616">
    <property type="entry name" value="GST C-terminal domain-like"/>
    <property type="match status" value="1"/>
</dbReference>
<comment type="catalytic activity">
    <reaction evidence="5">
        <text>RX + glutathione = an S-substituted glutathione + a halide anion + H(+)</text>
        <dbReference type="Rhea" id="RHEA:16437"/>
        <dbReference type="ChEBI" id="CHEBI:15378"/>
        <dbReference type="ChEBI" id="CHEBI:16042"/>
        <dbReference type="ChEBI" id="CHEBI:17792"/>
        <dbReference type="ChEBI" id="CHEBI:57925"/>
        <dbReference type="ChEBI" id="CHEBI:90779"/>
        <dbReference type="EC" id="2.5.1.18"/>
    </reaction>
</comment>
<dbReference type="EMBL" id="OU896710">
    <property type="protein sequence ID" value="CAH1163517.1"/>
    <property type="molecule type" value="Genomic_DNA"/>
</dbReference>
<dbReference type="GO" id="GO:0004364">
    <property type="term" value="F:glutathione transferase activity"/>
    <property type="evidence" value="ECO:0007669"/>
    <property type="project" value="UniProtKB-EC"/>
</dbReference>
<sequence>MPEYKVHYFHFTGRAEPIRMLLRYGGIPFTDNRIRFEDWPKTKQSMPLEQLPALEIEGDLIPQSVAICRYLAKIVQLDGRDERENLKIDISVETLSDLLRKLVDYAHEKTMKTESAENFVNETLPYFLSRLEQQAMKNRGYIALNRLTWADIIFVCLYEDAANFVERDIIADYPNLLEVRKNVLAVSAIREWIQIRPENQINTFYNLKADL</sequence>
<dbReference type="CDD" id="cd03039">
    <property type="entry name" value="GST_N_Sigma_like"/>
    <property type="match status" value="1"/>
</dbReference>
<evidence type="ECO:0000256" key="5">
    <source>
        <dbReference type="ARBA" id="ARBA00047960"/>
    </source>
</evidence>
<proteinExistence type="inferred from homology"/>
<dbReference type="FunFam" id="3.40.30.10:FF:000258">
    <property type="entry name" value="Glutathione S-transferase"/>
    <property type="match status" value="1"/>
</dbReference>
<dbReference type="CDD" id="cd03192">
    <property type="entry name" value="GST_C_Sigma_like"/>
    <property type="match status" value="1"/>
</dbReference>
<dbReference type="SFLD" id="SFLDG01205">
    <property type="entry name" value="AMPS.1"/>
    <property type="match status" value="1"/>
</dbReference>
<dbReference type="SFLD" id="SFLDG00363">
    <property type="entry name" value="AMPS_(cytGST):_Alpha-__Mu-__Pi"/>
    <property type="match status" value="1"/>
</dbReference>
<dbReference type="InterPro" id="IPR004046">
    <property type="entry name" value="GST_C"/>
</dbReference>
<dbReference type="Pfam" id="PF02798">
    <property type="entry name" value="GST_N"/>
    <property type="match status" value="1"/>
</dbReference>